<dbReference type="SUPFAM" id="SSF48425">
    <property type="entry name" value="Sec7 domain"/>
    <property type="match status" value="1"/>
</dbReference>
<feature type="region of interest" description="Disordered" evidence="3">
    <location>
        <begin position="1924"/>
        <end position="1964"/>
    </location>
</feature>
<organism evidence="5 6">
    <name type="scientific">Ectocarpus siliculosus</name>
    <name type="common">Brown alga</name>
    <name type="synonym">Conferva siliculosa</name>
    <dbReference type="NCBI Taxonomy" id="2880"/>
    <lineage>
        <taxon>Eukaryota</taxon>
        <taxon>Sar</taxon>
        <taxon>Stramenopiles</taxon>
        <taxon>Ochrophyta</taxon>
        <taxon>PX clade</taxon>
        <taxon>Phaeophyceae</taxon>
        <taxon>Ectocarpales</taxon>
        <taxon>Ectocarpaceae</taxon>
        <taxon>Ectocarpus</taxon>
    </lineage>
</organism>
<feature type="compositionally biased region" description="Basic and acidic residues" evidence="3">
    <location>
        <begin position="1941"/>
        <end position="1952"/>
    </location>
</feature>
<feature type="region of interest" description="Disordered" evidence="3">
    <location>
        <begin position="527"/>
        <end position="567"/>
    </location>
</feature>
<feature type="compositionally biased region" description="Basic and acidic residues" evidence="3">
    <location>
        <begin position="190"/>
        <end position="209"/>
    </location>
</feature>
<evidence type="ECO:0000259" key="4">
    <source>
        <dbReference type="PROSITE" id="PS50190"/>
    </source>
</evidence>
<dbReference type="PROSITE" id="PS50190">
    <property type="entry name" value="SEC7"/>
    <property type="match status" value="1"/>
</dbReference>
<feature type="compositionally biased region" description="Low complexity" evidence="3">
    <location>
        <begin position="1143"/>
        <end position="1165"/>
    </location>
</feature>
<feature type="compositionally biased region" description="Low complexity" evidence="3">
    <location>
        <begin position="2203"/>
        <end position="2217"/>
    </location>
</feature>
<sequence>MVVAAEAGVHPPPTESDTGTNVSNNDDSSTGQPPSGGEDKLLLAMCRTIRKETGWQERTLRQACDWATGELEQNQHPGVGMARYYRVVELAMGSKSEDVVEAALGQLHKLIAGGLVRRNTMTTLKDGSSANLGEILVGVVMETGSRDKTVHGEELRKVALFVHETFLVIDSTANRARYNKAQARATLDHILQEEPERSEGGEGGRRLDEVSLAGGSGGRRKGREAGAGRRGGGSPRLRVGGDNVELTVVQRDALMLLSELCDWSLVDERTLSEELGGSGGGGGGGGEKESRVILESKTAALELIVSVLQTYGGPRFRALPAAATLVRGELCAALLHHCTSNITGLVSLSLRVFVALIKGFKNHLKAEIEVFITSIFLRILESEHSAFDHKMLVLEVISGLCRDPLALVEMFINYDCDLQAIDLFKRIATALAKVAKGRAGSEGASASKKDLEQDRSLQLMGMGGAVAMVSSMVKAADLEELYGDMAMVPRRGSASGALRRALVGLGCGVFTRKHESTGCRSCVTIEGEEDEGGADEERSVDTTPVPSSPALSPLPLSGPLPLSSTWSGGAQRAKHALQRGYSLGGADGGFRATAAEGFEDEGPGRDRGSFRFDSAQVEAMHAFDTKRRVQGEIEAGIVKFNLKPKDGLAYLHSKGHLDSKDPASVAAFLRAQADRLDKTEIGEFMGRGADHMGGFCVKVLHAYVDGIDFTDMEFDEAIRHFLSGFRLPGEAQKIDRMMEKFAERFCLQNASVFPNPDTAFILAFSIVMLNTDLHNPSIPDAKRMTKEGFIRNNRGIDQGKSLPDEFLGGVFDRIERSPISLKEDDQLRRKAEGGGSSATTSLQELLPFAASAQSLRKLAEHDRERQEMLTSSRALLTRQRGHSSSTPTSYTHLSMEGRGEGDSGWISQDIAEHVRLMHEITWGPLVSVFSEVLEASESPELIELCLDGVKKAVRIAGGLDVPVARETLLNALVRFTLLDASRHMKDKNVRCAKVLLSLALTEGNLLKESWGLVLRCISQLARLQNTASRLQQDDNLFRVTAAASSNSSSVKGSNSKKQYEAAAAAAAAAAASAKAKRARRATTMTATAPSPRALQRGGGGGGGGGITEKAGEKDSAEANGKGGDADASAKQERRAKDSLSITLPESSLGSPKKKPSAAAAAAGGETTDWLSDLKIAFGVSTTTTTRKNGSSKDIKAVAGDETGTGEGDGGGSAGALDQVMSYVKERDAFLKDRRRKEKESAKGELASFFIGPSREEKERVVEAANATVVMAQIDQALIDRVFSATQLLNREAMQHFVEQLIQVSQSEIPQLFGRRASTLGNYQRQEGVLKGGAAKPRVFSMQKLVEVAHLNMDIRSRIEWASLWGILADHFGTVGSISGNSSVAMYTVDCLRQLALKFLDKDELRDFNFQRVFLGPFATIVRTSRETAVRELVVSCLNNVILTKGTLLRSGWKTVLTVLRSAAADTQEEVVQPACLILEGLAGETFPLVQYDFVDLVYTLLEMAASRFLDVSLVCIGHLRLCARQLAEGGVDVALQRPLPEATISNTGQLPPEVLGAVRADYGGGGGRGGGPGSDAGCSENSNTDVDDDDDVDEDRRSRRAARNDAVGHLTLDLDSLDPPVPPDEAGGAVADPPAAAAAAVAVPTPTATGEDRAGRVSPSSDMWPSSARGKRGSNGVGGVAAAEGGVGAAEQSRLALQLWWPLLTGLARGAGDPRLDCRAAALSTLQDVLKEFGSAPEFSLRVWPYLLTRILLPVSRLAEKTTPPLAAPTAPAPPLVSAPSAPSTPSRHSRRQAQPATATPSALPSPGSGHLRLGPSSSLSAASGGRVPVARAAAATAAAPGPASRGVLPLDVDSWVHTTAPQLFRAAVAVVSSNAEAAVPLGVPTLLAFFEPHVCCRRHRHSTSNGSSSRFCSVSSNSRQLGTGVAVNGGREGSGDEGESLARQEQRHQVQEDAGGGGEETGRWWDGEMQAAAAAGAAVAEEAGVPGDGLMSRLALESLGLLVEGLAGHQQEKLPAAVLAHVCDSLLRMLRRCLPESFGRAGRVGRDGSGGGGGRQPSQQRRRSRPPRPGLPADGDVHGAVGGKARGGVHSGSAAGPMLVVDDLLEWSGDGDDGPGGGGAAGWDGTALALEFLRREGGNLLVRYFVADGEVQRASLEDHMWSSADDTAAAAAAAAVPSSSFAPPSPSQHRGGFSAESPSRHTVTSSSFSPTASTGSRAHQQASTPRSVGSGGARRPLGAAPRLPAAGGLGPQHQQREPVNLVASAEAEVRHLTSAVLLLLRGLLLLQPAEAFDREAGWLCPRLADLVVVRSLEVRAVVRELLTRMAPLIGVPGEA</sequence>
<feature type="compositionally biased region" description="Gly residues" evidence="3">
    <location>
        <begin position="1562"/>
        <end position="1574"/>
    </location>
</feature>
<evidence type="ECO:0000313" key="5">
    <source>
        <dbReference type="EMBL" id="CBN78826.1"/>
    </source>
</evidence>
<feature type="region of interest" description="Disordered" evidence="3">
    <location>
        <begin position="2041"/>
        <end position="2095"/>
    </location>
</feature>
<feature type="region of interest" description="Disordered" evidence="3">
    <location>
        <begin position="1557"/>
        <end position="1676"/>
    </location>
</feature>
<feature type="region of interest" description="Disordered" evidence="3">
    <location>
        <begin position="1196"/>
        <end position="1215"/>
    </location>
</feature>
<dbReference type="eggNOG" id="KOG0929">
    <property type="taxonomic scope" value="Eukaryota"/>
</dbReference>
<evidence type="ECO:0000256" key="2">
    <source>
        <dbReference type="ARBA" id="ARBA00022490"/>
    </source>
</evidence>
<feature type="compositionally biased region" description="Low complexity" evidence="3">
    <location>
        <begin position="1604"/>
        <end position="1649"/>
    </location>
</feature>
<dbReference type="EMBL" id="FN648032">
    <property type="protein sequence ID" value="CBN78826.1"/>
    <property type="molecule type" value="Genomic_DNA"/>
</dbReference>
<dbReference type="InParanoid" id="D8LFA1"/>
<reference evidence="5 6" key="1">
    <citation type="journal article" date="2010" name="Nature">
        <title>The Ectocarpus genome and the independent evolution of multicellularity in brown algae.</title>
        <authorList>
            <person name="Cock J.M."/>
            <person name="Sterck L."/>
            <person name="Rouze P."/>
            <person name="Scornet D."/>
            <person name="Allen A.E."/>
            <person name="Amoutzias G."/>
            <person name="Anthouard V."/>
            <person name="Artiguenave F."/>
            <person name="Aury J.M."/>
            <person name="Badger J.H."/>
            <person name="Beszteri B."/>
            <person name="Billiau K."/>
            <person name="Bonnet E."/>
            <person name="Bothwell J.H."/>
            <person name="Bowler C."/>
            <person name="Boyen C."/>
            <person name="Brownlee C."/>
            <person name="Carrano C.J."/>
            <person name="Charrier B."/>
            <person name="Cho G.Y."/>
            <person name="Coelho S.M."/>
            <person name="Collen J."/>
            <person name="Corre E."/>
            <person name="Da Silva C."/>
            <person name="Delage L."/>
            <person name="Delaroque N."/>
            <person name="Dittami S.M."/>
            <person name="Doulbeau S."/>
            <person name="Elias M."/>
            <person name="Farnham G."/>
            <person name="Gachon C.M."/>
            <person name="Gschloessl B."/>
            <person name="Heesch S."/>
            <person name="Jabbari K."/>
            <person name="Jubin C."/>
            <person name="Kawai H."/>
            <person name="Kimura K."/>
            <person name="Kloareg B."/>
            <person name="Kupper F.C."/>
            <person name="Lang D."/>
            <person name="Le Bail A."/>
            <person name="Leblanc C."/>
            <person name="Lerouge P."/>
            <person name="Lohr M."/>
            <person name="Lopez P.J."/>
            <person name="Martens C."/>
            <person name="Maumus F."/>
            <person name="Michel G."/>
            <person name="Miranda-Saavedra D."/>
            <person name="Morales J."/>
            <person name="Moreau H."/>
            <person name="Motomura T."/>
            <person name="Nagasato C."/>
            <person name="Napoli C.A."/>
            <person name="Nelson D.R."/>
            <person name="Nyvall-Collen P."/>
            <person name="Peters A.F."/>
            <person name="Pommier C."/>
            <person name="Potin P."/>
            <person name="Poulain J."/>
            <person name="Quesneville H."/>
            <person name="Read B."/>
            <person name="Rensing S.A."/>
            <person name="Ritter A."/>
            <person name="Rousvoal S."/>
            <person name="Samanta M."/>
            <person name="Samson G."/>
            <person name="Schroeder D.C."/>
            <person name="Segurens B."/>
            <person name="Strittmatter M."/>
            <person name="Tonon T."/>
            <person name="Tregear J.W."/>
            <person name="Valentin K."/>
            <person name="von Dassow P."/>
            <person name="Yamagishi T."/>
            <person name="Van de Peer Y."/>
            <person name="Wincker P."/>
        </authorList>
    </citation>
    <scope>NUCLEOTIDE SEQUENCE [LARGE SCALE GENOMIC DNA]</scope>
    <source>
        <strain evidence="6">Ec32 / CCAP1310/4</strain>
    </source>
</reference>
<dbReference type="Pfam" id="PF01369">
    <property type="entry name" value="Sec7"/>
    <property type="match status" value="1"/>
</dbReference>
<dbReference type="EMBL" id="FN649727">
    <property type="protein sequence ID" value="CBN78826.1"/>
    <property type="molecule type" value="Genomic_DNA"/>
</dbReference>
<dbReference type="GO" id="GO:0005085">
    <property type="term" value="F:guanyl-nucleotide exchange factor activity"/>
    <property type="evidence" value="ECO:0007669"/>
    <property type="project" value="InterPro"/>
</dbReference>
<feature type="compositionally biased region" description="Polar residues" evidence="3">
    <location>
        <begin position="15"/>
        <end position="33"/>
    </location>
</feature>
<dbReference type="InterPro" id="IPR023394">
    <property type="entry name" value="Sec7_C_sf"/>
</dbReference>
<dbReference type="Proteomes" id="UP000002630">
    <property type="component" value="Linkage Group LG02"/>
</dbReference>
<dbReference type="Pfam" id="PF12783">
    <property type="entry name" value="Sec7-like_HUS"/>
    <property type="match status" value="1"/>
</dbReference>
<feature type="compositionally biased region" description="Low complexity" evidence="3">
    <location>
        <begin position="548"/>
        <end position="564"/>
    </location>
</feature>
<dbReference type="InterPro" id="IPR016024">
    <property type="entry name" value="ARM-type_fold"/>
</dbReference>
<accession>D8LFA1</accession>
<feature type="domain" description="SEC7" evidence="4">
    <location>
        <begin position="622"/>
        <end position="817"/>
    </location>
</feature>
<evidence type="ECO:0000256" key="1">
    <source>
        <dbReference type="ARBA" id="ARBA00004496"/>
    </source>
</evidence>
<feature type="compositionally biased region" description="Gly residues" evidence="3">
    <location>
        <begin position="1096"/>
        <end position="1106"/>
    </location>
</feature>
<dbReference type="STRING" id="2880.D8LFA1"/>
<feature type="compositionally biased region" description="Gly residues" evidence="3">
    <location>
        <begin position="2081"/>
        <end position="2091"/>
    </location>
</feature>
<dbReference type="GO" id="GO:0005737">
    <property type="term" value="C:cytoplasm"/>
    <property type="evidence" value="ECO:0007669"/>
    <property type="project" value="UniProtKB-SubCell"/>
</dbReference>
<feature type="region of interest" description="Disordered" evidence="3">
    <location>
        <begin position="2179"/>
        <end position="2257"/>
    </location>
</feature>
<keyword evidence="2" id="KW-0963">Cytoplasm</keyword>
<name>D8LFA1_ECTSI</name>
<keyword evidence="6" id="KW-1185">Reference proteome</keyword>
<feature type="compositionally biased region" description="Polar residues" evidence="3">
    <location>
        <begin position="2218"/>
        <end position="2228"/>
    </location>
</feature>
<gene>
    <name evidence="5" type="primary">BIG2</name>
    <name evidence="5" type="ORF">Esi_0145_0040</name>
</gene>
<dbReference type="InterPro" id="IPR035999">
    <property type="entry name" value="Sec7_dom_sf"/>
</dbReference>
<feature type="compositionally biased region" description="Low complexity" evidence="3">
    <location>
        <begin position="1778"/>
        <end position="1823"/>
    </location>
</feature>
<feature type="compositionally biased region" description="Low complexity" evidence="3">
    <location>
        <begin position="2234"/>
        <end position="2247"/>
    </location>
</feature>
<evidence type="ECO:0000313" key="6">
    <source>
        <dbReference type="Proteomes" id="UP000002630"/>
    </source>
</evidence>
<dbReference type="InterPro" id="IPR000904">
    <property type="entry name" value="Sec7_dom"/>
</dbReference>
<dbReference type="PANTHER" id="PTHR10663">
    <property type="entry name" value="GUANYL-NUCLEOTIDE EXCHANGE FACTOR"/>
    <property type="match status" value="1"/>
</dbReference>
<dbReference type="InterPro" id="IPR015403">
    <property type="entry name" value="Mon2/Sec7/BIG1-like_HDS"/>
</dbReference>
<dbReference type="SMART" id="SM00222">
    <property type="entry name" value="Sec7"/>
    <property type="match status" value="1"/>
</dbReference>
<dbReference type="Gene3D" id="1.10.220.20">
    <property type="match status" value="1"/>
</dbReference>
<protein>
    <submittedName>
        <fullName evidence="5">BIG2, ArfGEF protein of the BIG/GBF family</fullName>
    </submittedName>
</protein>
<dbReference type="GO" id="GO:0032012">
    <property type="term" value="P:regulation of ARF protein signal transduction"/>
    <property type="evidence" value="ECO:0007669"/>
    <property type="project" value="InterPro"/>
</dbReference>
<feature type="compositionally biased region" description="Basic and acidic residues" evidence="3">
    <location>
        <begin position="1123"/>
        <end position="1137"/>
    </location>
</feature>
<dbReference type="Gene3D" id="1.10.1000.11">
    <property type="entry name" value="Arf Nucleotide-binding Site Opener,domain 2"/>
    <property type="match status" value="1"/>
</dbReference>
<dbReference type="FunFam" id="1.10.1000.11:FF:000002">
    <property type="entry name" value="Cytohesin 1"/>
    <property type="match status" value="1"/>
</dbReference>
<dbReference type="PANTHER" id="PTHR10663:SF375">
    <property type="entry name" value="LD29171P"/>
    <property type="match status" value="1"/>
</dbReference>
<feature type="region of interest" description="Disordered" evidence="3">
    <location>
        <begin position="1076"/>
        <end position="1165"/>
    </location>
</feature>
<dbReference type="Pfam" id="PF09324">
    <property type="entry name" value="Sec7-like_HDS"/>
    <property type="match status" value="1"/>
</dbReference>
<feature type="region of interest" description="Disordered" evidence="3">
    <location>
        <begin position="1764"/>
        <end position="1823"/>
    </location>
</feature>
<evidence type="ECO:0000256" key="3">
    <source>
        <dbReference type="SAM" id="MobiDB-lite"/>
    </source>
</evidence>
<dbReference type="SUPFAM" id="SSF48371">
    <property type="entry name" value="ARM repeat"/>
    <property type="match status" value="1"/>
</dbReference>
<feature type="compositionally biased region" description="Polar residues" evidence="3">
    <location>
        <begin position="882"/>
        <end position="892"/>
    </location>
</feature>
<comment type="subcellular location">
    <subcellularLocation>
        <location evidence="1">Cytoplasm</location>
    </subcellularLocation>
</comment>
<feature type="compositionally biased region" description="Gly residues" evidence="3">
    <location>
        <begin position="1202"/>
        <end position="1213"/>
    </location>
</feature>
<dbReference type="CDD" id="cd00171">
    <property type="entry name" value="Sec7"/>
    <property type="match status" value="1"/>
</dbReference>
<feature type="region of interest" description="Disordered" evidence="3">
    <location>
        <begin position="1"/>
        <end position="39"/>
    </location>
</feature>
<feature type="region of interest" description="Disordered" evidence="3">
    <location>
        <begin position="877"/>
        <end position="897"/>
    </location>
</feature>
<feature type="region of interest" description="Disordered" evidence="3">
    <location>
        <begin position="190"/>
        <end position="237"/>
    </location>
</feature>
<dbReference type="InterPro" id="IPR032691">
    <property type="entry name" value="Mon2/Sec7/BIG1-like_HUS"/>
</dbReference>
<feature type="compositionally biased region" description="Low complexity" evidence="3">
    <location>
        <begin position="1081"/>
        <end position="1093"/>
    </location>
</feature>
<proteinExistence type="predicted"/>
<dbReference type="OrthoDB" id="430364at2759"/>